<dbReference type="SUPFAM" id="SSF56801">
    <property type="entry name" value="Acetyl-CoA synthetase-like"/>
    <property type="match status" value="1"/>
</dbReference>
<dbReference type="InterPro" id="IPR002656">
    <property type="entry name" value="Acyl_transf_3_dom"/>
</dbReference>
<dbReference type="Proteomes" id="UP000318681">
    <property type="component" value="Unassembled WGS sequence"/>
</dbReference>
<keyword evidence="2" id="KW-0472">Membrane</keyword>
<feature type="transmembrane region" description="Helical" evidence="2">
    <location>
        <begin position="754"/>
        <end position="775"/>
    </location>
</feature>
<dbReference type="Gene3D" id="3.40.50.12780">
    <property type="entry name" value="N-terminal domain of ligase-like"/>
    <property type="match status" value="1"/>
</dbReference>
<dbReference type="InterPro" id="IPR042099">
    <property type="entry name" value="ANL_N_sf"/>
</dbReference>
<dbReference type="EMBL" id="VNIM01000093">
    <property type="protein sequence ID" value="TVV71260.1"/>
    <property type="molecule type" value="Genomic_DNA"/>
</dbReference>
<organism evidence="5 6">
    <name type="scientific">Alterirhizorhabdus solaris</name>
    <dbReference type="NCBI Taxonomy" id="2529389"/>
    <lineage>
        <taxon>Bacteria</taxon>
        <taxon>Pseudomonadati</taxon>
        <taxon>Pseudomonadota</taxon>
        <taxon>Alphaproteobacteria</taxon>
        <taxon>Sphingomonadales</taxon>
        <taxon>Rhizorhabdaceae</taxon>
        <taxon>Alterirhizorhabdus</taxon>
    </lineage>
</organism>
<feature type="transmembrane region" description="Helical" evidence="2">
    <location>
        <begin position="588"/>
        <end position="609"/>
    </location>
</feature>
<comment type="caution">
    <text evidence="5">The sequence shown here is derived from an EMBL/GenBank/DDBJ whole genome shotgun (WGS) entry which is preliminary data.</text>
</comment>
<name>A0A558QVU4_9SPHN</name>
<feature type="transmembrane region" description="Helical" evidence="2">
    <location>
        <begin position="616"/>
        <end position="632"/>
    </location>
</feature>
<accession>A0A558QVU4</accession>
<dbReference type="PANTHER" id="PTHR43201:SF32">
    <property type="entry name" value="2-SUCCINYLBENZOATE--COA LIGASE, CHLOROPLASTIC_PEROXISOMAL"/>
    <property type="match status" value="1"/>
</dbReference>
<sequence>MPLDPQADVPDGITVGRRVVCAPGGGWLSPRMTPRHDDSPAQVTLTSGTTGRPKPILLSHRALGDVTDRLIAAQGLTGEVREYVGVPITFSFGLGRVRAVAAVRGACFLPERGFRVDELAAMLTRGDVNALSAVPTLLRLAIAQADRLREAGEKLRWLEIGSQAMSVAEKLAVREIFPNARIIQHYGLTEASRSTFLDISAAEPAALESVGNPNGAVEIRTTDEGLVAIRGPHVADGIVTPEGVVPLTDPDGWLVTRDLGRIEAGRLLFEGRADHLVNVGGIKVPGELFEERLLARLPADTPLAVAAGHDPLRGEIVIVAHEGAEQPGWRTAVEETAAAFGIGDGTALFMVDSLPRTDTGKLRRHEITALFAAAAPQAAARQPVPKIDADSPGEGVLATFAAVFGTARREESASFHALGGDSLNYVSMLVGLERFVRDLPEDWDTLSIGTLSTLANEQARSSTVAAAPRRVLPKSLDSVRGLACILIVALHVVGLSPWEGLKLADESVWHQAMDALNLVRLPLFTALSGFLYGAMPAIRSGFGPFMARKLHQLLIPLIFATFAFWALRNIAKPQGDSLFWAYVDGYQHLWFIDALLLIFALVAAADTLAPEKARNAVIAAVLLGGVIAYPLIPSVPVLHIKNAVFLLPFFAWGLLLYRLPALLGSRGLLVVAVIVAAALLVSQQLSPGREGLLGTYGWLRWVCGGAIVLALLRLFPKSVWLERIAAYSFTIYLWHPAANGAVRAVMMKLGLHATWPLFLIGLAAGIAGPIALHLVMLRLPKALSLPVIGR</sequence>
<evidence type="ECO:0000259" key="4">
    <source>
        <dbReference type="Pfam" id="PF01757"/>
    </source>
</evidence>
<keyword evidence="6" id="KW-1185">Reference proteome</keyword>
<dbReference type="InterPro" id="IPR000873">
    <property type="entry name" value="AMP-dep_synth/lig_dom"/>
</dbReference>
<dbReference type="PROSITE" id="PS00455">
    <property type="entry name" value="AMP_BINDING"/>
    <property type="match status" value="1"/>
</dbReference>
<keyword evidence="2" id="KW-0812">Transmembrane</keyword>
<evidence type="ECO:0000259" key="3">
    <source>
        <dbReference type="Pfam" id="PF00501"/>
    </source>
</evidence>
<feature type="transmembrane region" description="Helical" evidence="2">
    <location>
        <begin position="518"/>
        <end position="538"/>
    </location>
</feature>
<feature type="domain" description="AMP-dependent synthetase/ligase" evidence="3">
    <location>
        <begin position="32"/>
        <end position="237"/>
    </location>
</feature>
<evidence type="ECO:0000313" key="5">
    <source>
        <dbReference type="EMBL" id="TVV71260.1"/>
    </source>
</evidence>
<feature type="transmembrane region" description="Helical" evidence="2">
    <location>
        <begin position="668"/>
        <end position="686"/>
    </location>
</feature>
<dbReference type="InterPro" id="IPR045851">
    <property type="entry name" value="AMP-bd_C_sf"/>
</dbReference>
<feature type="domain" description="Acyltransferase 3" evidence="4">
    <location>
        <begin position="475"/>
        <end position="773"/>
    </location>
</feature>
<dbReference type="AlphaFoldDB" id="A0A558QVU4"/>
<reference evidence="5 6" key="1">
    <citation type="submission" date="2019-07" db="EMBL/GenBank/DDBJ databases">
        <title>Sphingomonas solaris sp. nov., isolated from a solar panel from Boston, Massachusetts.</title>
        <authorList>
            <person name="Tanner K."/>
            <person name="Pascual J."/>
            <person name="Mancuso C."/>
            <person name="Pereto J."/>
            <person name="Khalil A."/>
            <person name="Vilanova C."/>
        </authorList>
    </citation>
    <scope>NUCLEOTIDE SEQUENCE [LARGE SCALE GENOMIC DNA]</scope>
    <source>
        <strain evidence="5 6">R4DWN</strain>
    </source>
</reference>
<dbReference type="Pfam" id="PF00501">
    <property type="entry name" value="AMP-binding"/>
    <property type="match status" value="1"/>
</dbReference>
<protein>
    <submittedName>
        <fullName evidence="5">AMP-binding protein</fullName>
    </submittedName>
</protein>
<feature type="transmembrane region" description="Helical" evidence="2">
    <location>
        <begin position="698"/>
        <end position="715"/>
    </location>
</feature>
<dbReference type="Gene3D" id="3.30.300.30">
    <property type="match status" value="1"/>
</dbReference>
<proteinExistence type="predicted"/>
<dbReference type="GO" id="GO:0031956">
    <property type="term" value="F:medium-chain fatty acid-CoA ligase activity"/>
    <property type="evidence" value="ECO:0007669"/>
    <property type="project" value="TreeGrafter"/>
</dbReference>
<dbReference type="InterPro" id="IPR020845">
    <property type="entry name" value="AMP-binding_CS"/>
</dbReference>
<dbReference type="RefSeq" id="WP_145154610.1">
    <property type="nucleotide sequence ID" value="NZ_VNIM01000093.1"/>
</dbReference>
<evidence type="ECO:0000256" key="1">
    <source>
        <dbReference type="SAM" id="MobiDB-lite"/>
    </source>
</evidence>
<keyword evidence="2" id="KW-1133">Transmembrane helix</keyword>
<evidence type="ECO:0000313" key="6">
    <source>
        <dbReference type="Proteomes" id="UP000318681"/>
    </source>
</evidence>
<dbReference type="GO" id="GO:0006631">
    <property type="term" value="P:fatty acid metabolic process"/>
    <property type="evidence" value="ECO:0007669"/>
    <property type="project" value="TreeGrafter"/>
</dbReference>
<evidence type="ECO:0000256" key="2">
    <source>
        <dbReference type="SAM" id="Phobius"/>
    </source>
</evidence>
<dbReference type="PANTHER" id="PTHR43201">
    <property type="entry name" value="ACYL-COA SYNTHETASE"/>
    <property type="match status" value="1"/>
</dbReference>
<dbReference type="OrthoDB" id="9803968at2"/>
<feature type="region of interest" description="Disordered" evidence="1">
    <location>
        <begin position="29"/>
        <end position="50"/>
    </location>
</feature>
<feature type="transmembrane region" description="Helical" evidence="2">
    <location>
        <begin position="550"/>
        <end position="568"/>
    </location>
</feature>
<dbReference type="GO" id="GO:0016747">
    <property type="term" value="F:acyltransferase activity, transferring groups other than amino-acyl groups"/>
    <property type="evidence" value="ECO:0007669"/>
    <property type="project" value="InterPro"/>
</dbReference>
<feature type="transmembrane region" description="Helical" evidence="2">
    <location>
        <begin position="638"/>
        <end position="656"/>
    </location>
</feature>
<gene>
    <name evidence="5" type="ORF">FOY91_17235</name>
</gene>
<feature type="compositionally biased region" description="Polar residues" evidence="1">
    <location>
        <begin position="41"/>
        <end position="50"/>
    </location>
</feature>
<dbReference type="Pfam" id="PF01757">
    <property type="entry name" value="Acyl_transf_3"/>
    <property type="match status" value="1"/>
</dbReference>